<dbReference type="EMBL" id="CH473952">
    <property type="protein sequence ID" value="EDL82551.1"/>
    <property type="molecule type" value="Genomic_DNA"/>
</dbReference>
<keyword evidence="1" id="KW-1133">Transmembrane helix</keyword>
<gene>
    <name evidence="2" type="ORF">rCG_28886</name>
</gene>
<feature type="transmembrane region" description="Helical" evidence="1">
    <location>
        <begin position="33"/>
        <end position="54"/>
    </location>
</feature>
<evidence type="ECO:0000313" key="2">
    <source>
        <dbReference type="EMBL" id="EDL82551.1"/>
    </source>
</evidence>
<reference evidence="3" key="1">
    <citation type="submission" date="2005-09" db="EMBL/GenBank/DDBJ databases">
        <authorList>
            <person name="Mural R.J."/>
            <person name="Li P.W."/>
            <person name="Adams M.D."/>
            <person name="Amanatides P.G."/>
            <person name="Baden-Tillson H."/>
            <person name="Barnstead M."/>
            <person name="Chin S.H."/>
            <person name="Dew I."/>
            <person name="Evans C.A."/>
            <person name="Ferriera S."/>
            <person name="Flanigan M."/>
            <person name="Fosler C."/>
            <person name="Glodek A."/>
            <person name="Gu Z."/>
            <person name="Holt R.A."/>
            <person name="Jennings D."/>
            <person name="Kraft C.L."/>
            <person name="Lu F."/>
            <person name="Nguyen T."/>
            <person name="Nusskern D.R."/>
            <person name="Pfannkoch C.M."/>
            <person name="Sitter C."/>
            <person name="Sutton G.G."/>
            <person name="Venter J.C."/>
            <person name="Wang Z."/>
            <person name="Woodage T."/>
            <person name="Zheng X.H."/>
            <person name="Zhong F."/>
        </authorList>
    </citation>
    <scope>NUCLEOTIDE SEQUENCE [LARGE SCALE GENOMIC DNA]</scope>
    <source>
        <strain>BN</strain>
        <strain evidence="3">Sprague-Dawley</strain>
    </source>
</reference>
<name>A6HWR5_RAT</name>
<evidence type="ECO:0000313" key="3">
    <source>
        <dbReference type="Proteomes" id="UP000234681"/>
    </source>
</evidence>
<organism evidence="2 3">
    <name type="scientific">Rattus norvegicus</name>
    <name type="common">Rat</name>
    <dbReference type="NCBI Taxonomy" id="10116"/>
    <lineage>
        <taxon>Eukaryota</taxon>
        <taxon>Metazoa</taxon>
        <taxon>Chordata</taxon>
        <taxon>Craniata</taxon>
        <taxon>Vertebrata</taxon>
        <taxon>Euteleostomi</taxon>
        <taxon>Mammalia</taxon>
        <taxon>Eutheria</taxon>
        <taxon>Euarchontoglires</taxon>
        <taxon>Glires</taxon>
        <taxon>Rodentia</taxon>
        <taxon>Myomorpha</taxon>
        <taxon>Muroidea</taxon>
        <taxon>Muridae</taxon>
        <taxon>Murinae</taxon>
        <taxon>Rattus</taxon>
    </lineage>
</organism>
<dbReference type="AlphaFoldDB" id="A6HWR5"/>
<evidence type="ECO:0000256" key="1">
    <source>
        <dbReference type="SAM" id="Phobius"/>
    </source>
</evidence>
<keyword evidence="1" id="KW-0812">Transmembrane</keyword>
<proteinExistence type="predicted"/>
<accession>A6HWR5</accession>
<protein>
    <submittedName>
        <fullName evidence="2">RCG28886</fullName>
    </submittedName>
</protein>
<sequence length="77" mass="9356">MYVSSLTNILKFWNNLLYCISYSSTDCKLLPVLFIYFLKKIYLFYICDYVVTVFRHTRRWQRIPIQTDLSHHVVAEN</sequence>
<dbReference type="Proteomes" id="UP000234681">
    <property type="component" value="Chromosome 2"/>
</dbReference>
<keyword evidence="1" id="KW-0472">Membrane</keyword>